<dbReference type="CDD" id="cd00084">
    <property type="entry name" value="HMG-box_SF"/>
    <property type="match status" value="1"/>
</dbReference>
<gene>
    <name evidence="7" type="ORF">PSNMU_V1.4_AUG-EV-PASAV3_0023900</name>
</gene>
<feature type="compositionally biased region" description="Low complexity" evidence="5">
    <location>
        <begin position="16"/>
        <end position="37"/>
    </location>
</feature>
<dbReference type="Gene3D" id="1.10.20.10">
    <property type="entry name" value="Histone, subunit A"/>
    <property type="match status" value="1"/>
</dbReference>
<dbReference type="SMART" id="SM00398">
    <property type="entry name" value="HMG"/>
    <property type="match status" value="1"/>
</dbReference>
<dbReference type="Proteomes" id="UP000291116">
    <property type="component" value="Unassembled WGS sequence"/>
</dbReference>
<organism evidence="7 8">
    <name type="scientific">Pseudo-nitzschia multistriata</name>
    <dbReference type="NCBI Taxonomy" id="183589"/>
    <lineage>
        <taxon>Eukaryota</taxon>
        <taxon>Sar</taxon>
        <taxon>Stramenopiles</taxon>
        <taxon>Ochrophyta</taxon>
        <taxon>Bacillariophyta</taxon>
        <taxon>Bacillariophyceae</taxon>
        <taxon>Bacillariophycidae</taxon>
        <taxon>Bacillariales</taxon>
        <taxon>Bacillariaceae</taxon>
        <taxon>Pseudo-nitzschia</taxon>
    </lineage>
</organism>
<keyword evidence="8" id="KW-1185">Reference proteome</keyword>
<keyword evidence="2 4" id="KW-0238">DNA-binding</keyword>
<evidence type="ECO:0000256" key="2">
    <source>
        <dbReference type="ARBA" id="ARBA00023125"/>
    </source>
</evidence>
<dbReference type="InterPro" id="IPR003958">
    <property type="entry name" value="CBFA_NFYB_domain"/>
</dbReference>
<dbReference type="PANTHER" id="PTHR48112">
    <property type="entry name" value="HIGH MOBILITY GROUP PROTEIN DSP1"/>
    <property type="match status" value="1"/>
</dbReference>
<evidence type="ECO:0000313" key="8">
    <source>
        <dbReference type="Proteomes" id="UP000291116"/>
    </source>
</evidence>
<dbReference type="EMBL" id="CAACVS010000064">
    <property type="protein sequence ID" value="VEU35646.1"/>
    <property type="molecule type" value="Genomic_DNA"/>
</dbReference>
<protein>
    <recommendedName>
        <fullName evidence="6">HMG box domain-containing protein</fullName>
    </recommendedName>
</protein>
<evidence type="ECO:0000256" key="1">
    <source>
        <dbReference type="ARBA" id="ARBA00004123"/>
    </source>
</evidence>
<dbReference type="GO" id="GO:0046982">
    <property type="term" value="F:protein heterodimerization activity"/>
    <property type="evidence" value="ECO:0007669"/>
    <property type="project" value="InterPro"/>
</dbReference>
<dbReference type="InterPro" id="IPR009071">
    <property type="entry name" value="HMG_box_dom"/>
</dbReference>
<evidence type="ECO:0000256" key="3">
    <source>
        <dbReference type="ARBA" id="ARBA00023242"/>
    </source>
</evidence>
<feature type="DNA-binding region" description="HMG box" evidence="4">
    <location>
        <begin position="132"/>
        <end position="200"/>
    </location>
</feature>
<dbReference type="PROSITE" id="PS50118">
    <property type="entry name" value="HMG_BOX_2"/>
    <property type="match status" value="1"/>
</dbReference>
<proteinExistence type="predicted"/>
<feature type="domain" description="HMG box" evidence="6">
    <location>
        <begin position="132"/>
        <end position="200"/>
    </location>
</feature>
<feature type="compositionally biased region" description="Basic and acidic residues" evidence="5">
    <location>
        <begin position="87"/>
        <end position="104"/>
    </location>
</feature>
<accession>A0A448Z0U5</accession>
<dbReference type="PANTHER" id="PTHR48112:SF32">
    <property type="entry name" value="HIGH MOBILITY GROUP PROTEIN B3"/>
    <property type="match status" value="1"/>
</dbReference>
<evidence type="ECO:0000259" key="6">
    <source>
        <dbReference type="PROSITE" id="PS50118"/>
    </source>
</evidence>
<dbReference type="Gene3D" id="1.10.30.10">
    <property type="entry name" value="High mobility group box domain"/>
    <property type="match status" value="1"/>
</dbReference>
<dbReference type="InterPro" id="IPR036910">
    <property type="entry name" value="HMG_box_dom_sf"/>
</dbReference>
<name>A0A448Z0U5_9STRA</name>
<comment type="subcellular location">
    <subcellularLocation>
        <location evidence="1">Nucleus</location>
    </subcellularLocation>
</comment>
<dbReference type="SUPFAM" id="SSF47113">
    <property type="entry name" value="Histone-fold"/>
    <property type="match status" value="1"/>
</dbReference>
<dbReference type="SUPFAM" id="SSF47095">
    <property type="entry name" value="HMG-box"/>
    <property type="match status" value="1"/>
</dbReference>
<dbReference type="Pfam" id="PF00808">
    <property type="entry name" value="CBFD_NFYB_HMF"/>
    <property type="match status" value="1"/>
</dbReference>
<sequence>MAKTNEETETEPEPAPAGNEKAGGEAPEAAAATAGEESSGPDAENSGDPQPERGESPGVASEIPQGTPKRDAEENEPPAKGGSNNDNNDKDSNDKDNDSNDKDNSNSNNDNNDDNHQNDAENDAAPVAVRPLKRARTAYFIFADEQRPSIQKEHPGETVAVQAKRIGARWKSLPDAEKDRFRALAAAEKERVLASLPEGAPGPVGDAGSPSDSLVFPVARIRRIAKLDPEVKTLSREALQLVARAAELALARLGTECVRVARMQNRRTLLPDDVADVCTHREAFHFLREDIRDLAAAQQKGSGKAEAAAAAGRAEKAKREAAAGTKPLTSYFGVAGGTGG</sequence>
<dbReference type="AlphaFoldDB" id="A0A448Z0U5"/>
<keyword evidence="3 4" id="KW-0539">Nucleus</keyword>
<dbReference type="Pfam" id="PF00505">
    <property type="entry name" value="HMG_box"/>
    <property type="match status" value="1"/>
</dbReference>
<dbReference type="GO" id="GO:0005634">
    <property type="term" value="C:nucleus"/>
    <property type="evidence" value="ECO:0007669"/>
    <property type="project" value="UniProtKB-SubCell"/>
</dbReference>
<evidence type="ECO:0000313" key="7">
    <source>
        <dbReference type="EMBL" id="VEU35646.1"/>
    </source>
</evidence>
<reference evidence="7 8" key="1">
    <citation type="submission" date="2019-01" db="EMBL/GenBank/DDBJ databases">
        <authorList>
            <person name="Ferrante I. M."/>
        </authorList>
    </citation>
    <scope>NUCLEOTIDE SEQUENCE [LARGE SCALE GENOMIC DNA]</scope>
    <source>
        <strain evidence="7 8">B856</strain>
    </source>
</reference>
<dbReference type="InterPro" id="IPR009072">
    <property type="entry name" value="Histone-fold"/>
</dbReference>
<evidence type="ECO:0000256" key="4">
    <source>
        <dbReference type="PROSITE-ProRule" id="PRU00267"/>
    </source>
</evidence>
<evidence type="ECO:0000256" key="5">
    <source>
        <dbReference type="SAM" id="MobiDB-lite"/>
    </source>
</evidence>
<dbReference type="InterPro" id="IPR050342">
    <property type="entry name" value="HMGB"/>
</dbReference>
<dbReference type="OrthoDB" id="1919336at2759"/>
<dbReference type="GO" id="GO:0003677">
    <property type="term" value="F:DNA binding"/>
    <property type="evidence" value="ECO:0007669"/>
    <property type="project" value="UniProtKB-UniRule"/>
</dbReference>
<feature type="region of interest" description="Disordered" evidence="5">
    <location>
        <begin position="1"/>
        <end position="130"/>
    </location>
</feature>